<dbReference type="eggNOG" id="COG4865">
    <property type="taxonomic scope" value="Bacteria"/>
</dbReference>
<dbReference type="STRING" id="882083.SacmaDRAFT_3126"/>
<keyword evidence="1" id="KW-0846">Cobalamin</keyword>
<evidence type="ECO:0000256" key="1">
    <source>
        <dbReference type="ARBA" id="ARBA00022628"/>
    </source>
</evidence>
<dbReference type="HOGENOM" id="CLU_029922_1_0_11"/>
<name>H5X7R5_9PSEU</name>
<evidence type="ECO:0000313" key="4">
    <source>
        <dbReference type="EMBL" id="EHR51358.1"/>
    </source>
</evidence>
<gene>
    <name evidence="4" type="ORF">SacmaDRAFT_3126</name>
</gene>
<dbReference type="AlphaFoldDB" id="H5X7R5"/>
<evidence type="ECO:0000256" key="3">
    <source>
        <dbReference type="ARBA" id="ARBA00023285"/>
    </source>
</evidence>
<protein>
    <submittedName>
        <fullName evidence="4">Glutamate mutase epsilon subunit</fullName>
    </submittedName>
</protein>
<evidence type="ECO:0000256" key="2">
    <source>
        <dbReference type="ARBA" id="ARBA00023235"/>
    </source>
</evidence>
<accession>H5X7R5</accession>
<keyword evidence="2" id="KW-0413">Isomerase</keyword>
<dbReference type="GO" id="GO:0019670">
    <property type="term" value="P:anaerobic L-glutamate catabolic process"/>
    <property type="evidence" value="ECO:0007669"/>
    <property type="project" value="InterPro"/>
</dbReference>
<dbReference type="GO" id="GO:0050097">
    <property type="term" value="F:methylaspartate mutase activity"/>
    <property type="evidence" value="ECO:0007669"/>
    <property type="project" value="InterPro"/>
</dbReference>
<dbReference type="Proteomes" id="UP000004926">
    <property type="component" value="Chromosome"/>
</dbReference>
<dbReference type="PIRSF" id="PIRSF001495">
    <property type="entry name" value="Met_asp_mut_epsi"/>
    <property type="match status" value="1"/>
</dbReference>
<dbReference type="RefSeq" id="WP_009154743.1">
    <property type="nucleotide sequence ID" value="NZ_CM001439.1"/>
</dbReference>
<dbReference type="GO" id="GO:0031419">
    <property type="term" value="F:cobalamin binding"/>
    <property type="evidence" value="ECO:0007669"/>
    <property type="project" value="UniProtKB-KW"/>
</dbReference>
<dbReference type="Gene3D" id="3.20.20.240">
    <property type="entry name" value="Methylmalonyl-CoA mutase"/>
    <property type="match status" value="1"/>
</dbReference>
<evidence type="ECO:0000313" key="5">
    <source>
        <dbReference type="Proteomes" id="UP000004926"/>
    </source>
</evidence>
<proteinExistence type="predicted"/>
<organism evidence="4 5">
    <name type="scientific">Saccharomonospora marina XMU15</name>
    <dbReference type="NCBI Taxonomy" id="882083"/>
    <lineage>
        <taxon>Bacteria</taxon>
        <taxon>Bacillati</taxon>
        <taxon>Actinomycetota</taxon>
        <taxon>Actinomycetes</taxon>
        <taxon>Pseudonocardiales</taxon>
        <taxon>Pseudonocardiaceae</taxon>
        <taxon>Saccharomonospora</taxon>
    </lineage>
</organism>
<keyword evidence="3" id="KW-0170">Cobalt</keyword>
<keyword evidence="5" id="KW-1185">Reference proteome</keyword>
<dbReference type="EMBL" id="CM001439">
    <property type="protein sequence ID" value="EHR51358.1"/>
    <property type="molecule type" value="Genomic_DNA"/>
</dbReference>
<reference evidence="4 5" key="1">
    <citation type="journal article" date="2012" name="Stand. Genomic Sci.">
        <title>Genome sequence of the ocean sediment bacterium Saccharomonospora marina type strain (XMU15(T)).</title>
        <authorList>
            <person name="Klenk H.P."/>
            <person name="Lu M."/>
            <person name="Lucas S."/>
            <person name="Lapidus A."/>
            <person name="Copeland A."/>
            <person name="Pitluck S."/>
            <person name="Goodwin L.A."/>
            <person name="Han C."/>
            <person name="Tapia R."/>
            <person name="Brambilla E.M."/>
            <person name="Potter G."/>
            <person name="Land M."/>
            <person name="Ivanova N."/>
            <person name="Rohde M."/>
            <person name="Goker M."/>
            <person name="Detter J.C."/>
            <person name="Li W.J."/>
            <person name="Kyrpides N.C."/>
            <person name="Woyke T."/>
        </authorList>
    </citation>
    <scope>NUCLEOTIDE SEQUENCE [LARGE SCALE GENOMIC DNA]</scope>
    <source>
        <strain evidence="4 5">XMU15</strain>
    </source>
</reference>
<dbReference type="InterPro" id="IPR006396">
    <property type="entry name" value="Glu_mut_E"/>
</dbReference>
<dbReference type="Pfam" id="PF06368">
    <property type="entry name" value="Met_asp_mut_E"/>
    <property type="match status" value="1"/>
</dbReference>
<sequence>MSSALDRLGPPAADFGRFVARVGGPRRLVVQPRMGMSVPSTMREGLLATRRAAAATAGTITLDSYTRMGQHHAARRALADGVALNGYPLVAHSPATTQEVLAGVLDADFQVQVRHGTADPQDIFRVMGKVGLNASEGGPVSYCLPYGRTPLAEAVTNWERSCELLAESSTRPHLETFGGCMMGQLCPPSLLIAISLLEGLFFVRHGVRSISLSYAQQTHPEQDAEAIHALRRLADELFAGIDWHVVLYTYMGMYPETAAGARLLLANAVQLAMRSGVERLIVKTEAESSRIPTIAENVAALEQADAVARTHREVARRPVDTGIYSEAAALVEAVRNLHPDVGRALVIAFRMGYLDVPFCLHPDNQGQARGALADDGRLVWARVGSMPIALDSTRREVQMTASGLLSSLSYVRRKFDHDALSALDGQLRSCPDQVDA</sequence>
<dbReference type="InterPro" id="IPR016176">
    <property type="entry name" value="Cbl-dep_enz_cat"/>
</dbReference>
<dbReference type="OrthoDB" id="5332339at2"/>
<dbReference type="SUPFAM" id="SSF51703">
    <property type="entry name" value="Cobalamin (vitamin B12)-dependent enzymes"/>
    <property type="match status" value="1"/>
</dbReference>